<dbReference type="SMART" id="SM00332">
    <property type="entry name" value="PP2Cc"/>
    <property type="match status" value="1"/>
</dbReference>
<proteinExistence type="predicted"/>
<dbReference type="PANTHER" id="PTHR13832:SF827">
    <property type="entry name" value="PROTEIN PHOSPHATASE 1L"/>
    <property type="match status" value="1"/>
</dbReference>
<dbReference type="AlphaFoldDB" id="A0A2T3J0D3"/>
<dbReference type="Pfam" id="PF13672">
    <property type="entry name" value="PP2C_2"/>
    <property type="match status" value="1"/>
</dbReference>
<dbReference type="GO" id="GO:0004722">
    <property type="term" value="F:protein serine/threonine phosphatase activity"/>
    <property type="evidence" value="ECO:0007669"/>
    <property type="project" value="InterPro"/>
</dbReference>
<evidence type="ECO:0000313" key="2">
    <source>
        <dbReference type="EMBL" id="PSU34411.1"/>
    </source>
</evidence>
<dbReference type="SUPFAM" id="SSF81606">
    <property type="entry name" value="PP2C-like"/>
    <property type="match status" value="1"/>
</dbReference>
<dbReference type="RefSeq" id="WP_107348836.1">
    <property type="nucleotide sequence ID" value="NZ_PYMH01000003.1"/>
</dbReference>
<reference evidence="2 3" key="1">
    <citation type="submission" date="2018-03" db="EMBL/GenBank/DDBJ databases">
        <title>Whole genome sequencing of Histamine producing bacteria.</title>
        <authorList>
            <person name="Butler K."/>
        </authorList>
    </citation>
    <scope>NUCLEOTIDE SEQUENCE [LARGE SCALE GENOMIC DNA]</scope>
    <source>
        <strain evidence="2 3">JCM 13586</strain>
    </source>
</reference>
<dbReference type="PANTHER" id="PTHR13832">
    <property type="entry name" value="PROTEIN PHOSPHATASE 2C"/>
    <property type="match status" value="1"/>
</dbReference>
<dbReference type="InterPro" id="IPR036457">
    <property type="entry name" value="PPM-type-like_dom_sf"/>
</dbReference>
<dbReference type="CDD" id="cd00143">
    <property type="entry name" value="PP2Cc"/>
    <property type="match status" value="1"/>
</dbReference>
<dbReference type="Proteomes" id="UP000241222">
    <property type="component" value="Unassembled WGS sequence"/>
</dbReference>
<dbReference type="InterPro" id="IPR001932">
    <property type="entry name" value="PPM-type_phosphatase-like_dom"/>
</dbReference>
<dbReference type="SMART" id="SM00331">
    <property type="entry name" value="PP2C_SIG"/>
    <property type="match status" value="1"/>
</dbReference>
<comment type="caution">
    <text evidence="2">The sequence shown here is derived from an EMBL/GenBank/DDBJ whole genome shotgun (WGS) entry which is preliminary data.</text>
</comment>
<keyword evidence="3" id="KW-1185">Reference proteome</keyword>
<dbReference type="PROSITE" id="PS51746">
    <property type="entry name" value="PPM_2"/>
    <property type="match status" value="1"/>
</dbReference>
<evidence type="ECO:0000313" key="3">
    <source>
        <dbReference type="Proteomes" id="UP000241222"/>
    </source>
</evidence>
<protein>
    <submittedName>
        <fullName evidence="2">Serine/threonine-protein phosphatase</fullName>
    </submittedName>
</protein>
<dbReference type="InterPro" id="IPR015655">
    <property type="entry name" value="PP2C"/>
</dbReference>
<feature type="domain" description="PPM-type phosphatase" evidence="1">
    <location>
        <begin position="6"/>
        <end position="239"/>
    </location>
</feature>
<accession>A0A2T3J0D3</accession>
<dbReference type="OrthoDB" id="9801841at2"/>
<organism evidence="2 3">
    <name type="scientific">Photobacterium lutimaris</name>
    <dbReference type="NCBI Taxonomy" id="388278"/>
    <lineage>
        <taxon>Bacteria</taxon>
        <taxon>Pseudomonadati</taxon>
        <taxon>Pseudomonadota</taxon>
        <taxon>Gammaproteobacteria</taxon>
        <taxon>Vibrionales</taxon>
        <taxon>Vibrionaceae</taxon>
        <taxon>Photobacterium</taxon>
    </lineage>
</organism>
<gene>
    <name evidence="2" type="ORF">C9I99_09045</name>
</gene>
<dbReference type="Gene3D" id="3.60.40.10">
    <property type="entry name" value="PPM-type phosphatase domain"/>
    <property type="match status" value="1"/>
</dbReference>
<sequence length="266" mass="29391">MNWRFLTFVQSHPGKVRPYNEDACLECADEGVWVVADGMGGHKAGDVASKILIEIIQEYVRGATALTWGIDYLRQAIAKANSRIYDYSQQYLNGETIGTTVVLLLVQDGLYHCLWVGDSRMYLLRSNQLSQKTRDHSQVMDMVEQGLIDKAEAENHPMANVITRAVGVEPNVTVDQVSGELVWGDIFLLCTDGLNKELSDHLIAQCMQANSVTDSGLALMHSALVKGGSDNITCALVQLTRSEMDYQGAVCSDDTVPVFHKRSNSY</sequence>
<evidence type="ECO:0000259" key="1">
    <source>
        <dbReference type="PROSITE" id="PS51746"/>
    </source>
</evidence>
<dbReference type="EMBL" id="PYMH01000003">
    <property type="protein sequence ID" value="PSU34411.1"/>
    <property type="molecule type" value="Genomic_DNA"/>
</dbReference>
<name>A0A2T3J0D3_9GAMM</name>